<gene>
    <name evidence="3" type="ORF">VNO77_49250</name>
    <name evidence="2" type="ORF">VNO77_51061</name>
</gene>
<dbReference type="AlphaFoldDB" id="A0AAN9JBL4"/>
<accession>A0AAN9JBL4</accession>
<comment type="caution">
    <text evidence="2">The sequence shown here is derived from an EMBL/GenBank/DDBJ whole genome shotgun (WGS) entry which is preliminary data.</text>
</comment>
<evidence type="ECO:0000313" key="2">
    <source>
        <dbReference type="EMBL" id="KAK7295935.1"/>
    </source>
</evidence>
<evidence type="ECO:0000313" key="3">
    <source>
        <dbReference type="EMBL" id="KAK7296929.1"/>
    </source>
</evidence>
<feature type="region of interest" description="Disordered" evidence="1">
    <location>
        <begin position="1"/>
        <end position="28"/>
    </location>
</feature>
<name>A0AAN9JBL4_CANGL</name>
<dbReference type="Proteomes" id="UP001367508">
    <property type="component" value="Unassembled WGS sequence"/>
</dbReference>
<dbReference type="EMBL" id="JAYMYQ010000096">
    <property type="protein sequence ID" value="KAK7295935.1"/>
    <property type="molecule type" value="Genomic_DNA"/>
</dbReference>
<evidence type="ECO:0000313" key="4">
    <source>
        <dbReference type="Proteomes" id="UP001367508"/>
    </source>
</evidence>
<reference evidence="2 4" key="1">
    <citation type="submission" date="2024-01" db="EMBL/GenBank/DDBJ databases">
        <title>The genomes of 5 underutilized Papilionoideae crops provide insights into root nodulation and disease resistanc.</title>
        <authorList>
            <person name="Jiang F."/>
        </authorList>
    </citation>
    <scope>NUCLEOTIDE SEQUENCE [LARGE SCALE GENOMIC DNA]</scope>
    <source>
        <strain evidence="2">LVBAO_FW01</strain>
        <tissue evidence="2">Leaves</tissue>
    </source>
</reference>
<proteinExistence type="predicted"/>
<dbReference type="EMBL" id="JAYMYQ010000056">
    <property type="protein sequence ID" value="KAK7296929.1"/>
    <property type="molecule type" value="Genomic_DNA"/>
</dbReference>
<sequence length="123" mass="13543">MGLPCNLIPSLSPESESQRKGIGPDTASKTVRHGLLADWKEGLTTNAASNLTKSNFRESLYKHPNSHSNVLATPRKKVKAAAREASFLMTRGSLRLYAFWGNLSLIGIRPPAFLRSDHRKTKA</sequence>
<keyword evidence="4" id="KW-1185">Reference proteome</keyword>
<organism evidence="2 4">
    <name type="scientific">Canavalia gladiata</name>
    <name type="common">Sword bean</name>
    <name type="synonym">Dolichos gladiatus</name>
    <dbReference type="NCBI Taxonomy" id="3824"/>
    <lineage>
        <taxon>Eukaryota</taxon>
        <taxon>Viridiplantae</taxon>
        <taxon>Streptophyta</taxon>
        <taxon>Embryophyta</taxon>
        <taxon>Tracheophyta</taxon>
        <taxon>Spermatophyta</taxon>
        <taxon>Magnoliopsida</taxon>
        <taxon>eudicotyledons</taxon>
        <taxon>Gunneridae</taxon>
        <taxon>Pentapetalae</taxon>
        <taxon>rosids</taxon>
        <taxon>fabids</taxon>
        <taxon>Fabales</taxon>
        <taxon>Fabaceae</taxon>
        <taxon>Papilionoideae</taxon>
        <taxon>50 kb inversion clade</taxon>
        <taxon>NPAAA clade</taxon>
        <taxon>indigoferoid/millettioid clade</taxon>
        <taxon>Phaseoleae</taxon>
        <taxon>Canavalia</taxon>
    </lineage>
</organism>
<evidence type="ECO:0000256" key="1">
    <source>
        <dbReference type="SAM" id="MobiDB-lite"/>
    </source>
</evidence>
<protein>
    <submittedName>
        <fullName evidence="2">Uncharacterized protein</fullName>
    </submittedName>
</protein>